<feature type="domain" description="MDMPI C-terminal" evidence="2">
    <location>
        <begin position="171"/>
        <end position="245"/>
    </location>
</feature>
<dbReference type="KEGG" id="asun:KG104_06460"/>
<protein>
    <submittedName>
        <fullName evidence="4">Maleylpyruvate isomerase family mycothiol-dependent enzyme</fullName>
    </submittedName>
</protein>
<dbReference type="GO" id="GO:0046872">
    <property type="term" value="F:metal ion binding"/>
    <property type="evidence" value="ECO:0007669"/>
    <property type="project" value="InterPro"/>
</dbReference>
<dbReference type="Pfam" id="PF07398">
    <property type="entry name" value="MDMPI_C"/>
    <property type="match status" value="1"/>
</dbReference>
<dbReference type="SUPFAM" id="SSF55718">
    <property type="entry name" value="SCP-like"/>
    <property type="match status" value="1"/>
</dbReference>
<accession>A0A975S7S3</accession>
<name>A0A975S7S3_9MICC</name>
<dbReference type="GO" id="GO:0016853">
    <property type="term" value="F:isomerase activity"/>
    <property type="evidence" value="ECO:0007669"/>
    <property type="project" value="UniProtKB-KW"/>
</dbReference>
<dbReference type="InterPro" id="IPR024344">
    <property type="entry name" value="MDMPI_metal-binding"/>
</dbReference>
<keyword evidence="5" id="KW-1185">Reference proteome</keyword>
<gene>
    <name evidence="4" type="ORF">KG104_06460</name>
</gene>
<sequence>MTGFSNAPGSSVPKSPDRPASSQLLSNVGTAAADFRSRVASLTDADVRAPSRLPGWSRGHVLAHVAGVADAMARQLDYAARGETIELYDGGSDGRNRAIEEGSVRSADRLRAELDAALDRALSAFGDLSDEDWHAPISYRDGVVRDGGLALWRELVIHATDLGTGSEADSWSPQFCEHLFDFLSARVPAGVRVRLQPFGMAPRVLTGNTGTQTFATTGSTVSVNGMATDIAAWLAGRTPNLGSLRAEAAADGIDLPKLLPWPSGIPAK</sequence>
<dbReference type="InterPro" id="IPR034660">
    <property type="entry name" value="DinB/YfiT-like"/>
</dbReference>
<dbReference type="Pfam" id="PF11716">
    <property type="entry name" value="MDMPI_N"/>
    <property type="match status" value="1"/>
</dbReference>
<dbReference type="Proteomes" id="UP000680588">
    <property type="component" value="Chromosome"/>
</dbReference>
<feature type="region of interest" description="Disordered" evidence="1">
    <location>
        <begin position="1"/>
        <end position="24"/>
    </location>
</feature>
<dbReference type="InterPro" id="IPR036527">
    <property type="entry name" value="SCP2_sterol-bd_dom_sf"/>
</dbReference>
<dbReference type="InterPro" id="IPR017517">
    <property type="entry name" value="Maleyloyr_isom"/>
</dbReference>
<feature type="domain" description="Mycothiol-dependent maleylpyruvate isomerase metal-binding" evidence="3">
    <location>
        <begin position="30"/>
        <end position="162"/>
    </location>
</feature>
<feature type="compositionally biased region" description="Polar residues" evidence="1">
    <location>
        <begin position="1"/>
        <end position="13"/>
    </location>
</feature>
<keyword evidence="4" id="KW-0413">Isomerase</keyword>
<organism evidence="4 5">
    <name type="scientific">Arthrobacter sunyaminii</name>
    <dbReference type="NCBI Taxonomy" id="2816859"/>
    <lineage>
        <taxon>Bacteria</taxon>
        <taxon>Bacillati</taxon>
        <taxon>Actinomycetota</taxon>
        <taxon>Actinomycetes</taxon>
        <taxon>Micrococcales</taxon>
        <taxon>Micrococcaceae</taxon>
        <taxon>Arthrobacter</taxon>
    </lineage>
</organism>
<reference evidence="4" key="1">
    <citation type="submission" date="2021-06" db="EMBL/GenBank/DDBJ databases">
        <title>Novel species in genus Arthrobacter.</title>
        <authorList>
            <person name="Zhang G."/>
        </authorList>
    </citation>
    <scope>NUCLEOTIDE SEQUENCE</scope>
    <source>
        <strain evidence="4">Zg-ZUI122</strain>
    </source>
</reference>
<dbReference type="SUPFAM" id="SSF109854">
    <property type="entry name" value="DinB/YfiT-like putative metalloenzymes"/>
    <property type="match status" value="1"/>
</dbReference>
<dbReference type="AlphaFoldDB" id="A0A975S7S3"/>
<evidence type="ECO:0000259" key="2">
    <source>
        <dbReference type="Pfam" id="PF07398"/>
    </source>
</evidence>
<dbReference type="EMBL" id="CP076456">
    <property type="protein sequence ID" value="QWQ37383.1"/>
    <property type="molecule type" value="Genomic_DNA"/>
</dbReference>
<dbReference type="RefSeq" id="WP_207347606.1">
    <property type="nucleotide sequence ID" value="NZ_CP076456.1"/>
</dbReference>
<evidence type="ECO:0000256" key="1">
    <source>
        <dbReference type="SAM" id="MobiDB-lite"/>
    </source>
</evidence>
<evidence type="ECO:0000259" key="3">
    <source>
        <dbReference type="Pfam" id="PF11716"/>
    </source>
</evidence>
<evidence type="ECO:0000313" key="4">
    <source>
        <dbReference type="EMBL" id="QWQ37383.1"/>
    </source>
</evidence>
<dbReference type="Gene3D" id="1.20.120.450">
    <property type="entry name" value="dinb family like domain"/>
    <property type="match status" value="1"/>
</dbReference>
<evidence type="ECO:0000313" key="5">
    <source>
        <dbReference type="Proteomes" id="UP000680588"/>
    </source>
</evidence>
<dbReference type="NCBIfam" id="TIGR03083">
    <property type="entry name" value="maleylpyruvate isomerase family mycothiol-dependent enzyme"/>
    <property type="match status" value="1"/>
</dbReference>
<proteinExistence type="predicted"/>
<dbReference type="InterPro" id="IPR010872">
    <property type="entry name" value="MDMPI_C-term_domain"/>
</dbReference>